<evidence type="ECO:0000313" key="4">
    <source>
        <dbReference type="EMBL" id="TNV77543.1"/>
    </source>
</evidence>
<evidence type="ECO:0000256" key="2">
    <source>
        <dbReference type="ARBA" id="ARBA00022801"/>
    </source>
</evidence>
<dbReference type="SUPFAM" id="SSF53474">
    <property type="entry name" value="alpha/beta-Hydrolases"/>
    <property type="match status" value="1"/>
</dbReference>
<dbReference type="PANTHER" id="PTHR43037:SF5">
    <property type="entry name" value="FERULOYL ESTERASE"/>
    <property type="match status" value="1"/>
</dbReference>
<dbReference type="AlphaFoldDB" id="A0A8J8NLL4"/>
<evidence type="ECO:0000259" key="3">
    <source>
        <dbReference type="Pfam" id="PF02230"/>
    </source>
</evidence>
<organism evidence="4 5">
    <name type="scientific">Halteria grandinella</name>
    <dbReference type="NCBI Taxonomy" id="5974"/>
    <lineage>
        <taxon>Eukaryota</taxon>
        <taxon>Sar</taxon>
        <taxon>Alveolata</taxon>
        <taxon>Ciliophora</taxon>
        <taxon>Intramacronucleata</taxon>
        <taxon>Spirotrichea</taxon>
        <taxon>Stichotrichia</taxon>
        <taxon>Sporadotrichida</taxon>
        <taxon>Halteriidae</taxon>
        <taxon>Halteria</taxon>
    </lineage>
</organism>
<dbReference type="InterPro" id="IPR029058">
    <property type="entry name" value="AB_hydrolase_fold"/>
</dbReference>
<evidence type="ECO:0000313" key="5">
    <source>
        <dbReference type="Proteomes" id="UP000785679"/>
    </source>
</evidence>
<gene>
    <name evidence="4" type="ORF">FGO68_gene7931</name>
</gene>
<keyword evidence="1" id="KW-0732">Signal</keyword>
<dbReference type="Pfam" id="PF02230">
    <property type="entry name" value="Abhydrolase_2"/>
    <property type="match status" value="1"/>
</dbReference>
<feature type="domain" description="Phospholipase/carboxylesterase/thioesterase" evidence="3">
    <location>
        <begin position="33"/>
        <end position="190"/>
    </location>
</feature>
<sequence>MISHLIVPSSNIILGKSANRPVSAVLPFFYHSNKAVPLIVLLHGYTASGPVQNLYFNLHQHARFGGYALLYPNGLTDAYNKRYWTATDACCDFAHVDYDDAAYIKGLIDELSSKANIDQNRIFLVGHSNGAFMSYRMACEYPELLAGIVTLAGATYYDNSVCTAKGDAADRKLSILHIHGTQDTTIRYTGGSILGVPYPSVTQTIASWQSNLGCTVTDLVYDSDLNIELYLKGKETKVYKTADGTCPDGRDITKWEVYGGSHMPIFGLHFPHHVFQWLNAHSRL</sequence>
<dbReference type="InterPro" id="IPR050955">
    <property type="entry name" value="Plant_Biomass_Hydrol_Est"/>
</dbReference>
<proteinExistence type="predicted"/>
<dbReference type="GO" id="GO:0016787">
    <property type="term" value="F:hydrolase activity"/>
    <property type="evidence" value="ECO:0007669"/>
    <property type="project" value="UniProtKB-KW"/>
</dbReference>
<keyword evidence="5" id="KW-1185">Reference proteome</keyword>
<dbReference type="Gene3D" id="3.40.50.1820">
    <property type="entry name" value="alpha/beta hydrolase"/>
    <property type="match status" value="1"/>
</dbReference>
<keyword evidence="2" id="KW-0378">Hydrolase</keyword>
<dbReference type="PANTHER" id="PTHR43037">
    <property type="entry name" value="UNNAMED PRODUCT-RELATED"/>
    <property type="match status" value="1"/>
</dbReference>
<protein>
    <recommendedName>
        <fullName evidence="3">Phospholipase/carboxylesterase/thioesterase domain-containing protein</fullName>
    </recommendedName>
</protein>
<name>A0A8J8NLL4_HALGN</name>
<comment type="caution">
    <text evidence="4">The sequence shown here is derived from an EMBL/GenBank/DDBJ whole genome shotgun (WGS) entry which is preliminary data.</text>
</comment>
<dbReference type="OrthoDB" id="432697at2759"/>
<evidence type="ECO:0000256" key="1">
    <source>
        <dbReference type="ARBA" id="ARBA00022729"/>
    </source>
</evidence>
<accession>A0A8J8NLL4</accession>
<dbReference type="EMBL" id="RRYP01011735">
    <property type="protein sequence ID" value="TNV77543.1"/>
    <property type="molecule type" value="Genomic_DNA"/>
</dbReference>
<reference evidence="4" key="1">
    <citation type="submission" date="2019-06" db="EMBL/GenBank/DDBJ databases">
        <authorList>
            <person name="Zheng W."/>
        </authorList>
    </citation>
    <scope>NUCLEOTIDE SEQUENCE</scope>
    <source>
        <strain evidence="4">QDHG01</strain>
    </source>
</reference>
<dbReference type="InterPro" id="IPR003140">
    <property type="entry name" value="PLipase/COase/thioEstase"/>
</dbReference>
<dbReference type="Proteomes" id="UP000785679">
    <property type="component" value="Unassembled WGS sequence"/>
</dbReference>